<dbReference type="Gene3D" id="3.10.180.10">
    <property type="entry name" value="2,3-Dihydroxybiphenyl 1,2-Dioxygenase, domain 1"/>
    <property type="match status" value="1"/>
</dbReference>
<dbReference type="Pfam" id="PF22677">
    <property type="entry name" value="Ble-like_N"/>
    <property type="match status" value="1"/>
</dbReference>
<feature type="domain" description="Glyoxalase/Bleomycin resistance-like N-terminal" evidence="1">
    <location>
        <begin position="5"/>
        <end position="33"/>
    </location>
</feature>
<dbReference type="InterPro" id="IPR029068">
    <property type="entry name" value="Glyas_Bleomycin-R_OHBP_Dase"/>
</dbReference>
<protein>
    <recommendedName>
        <fullName evidence="1">Glyoxalase/Bleomycin resistance-like N-terminal domain-containing protein</fullName>
    </recommendedName>
</protein>
<accession>A0A1Z3HNR5</accession>
<proteinExistence type="predicted"/>
<evidence type="ECO:0000313" key="3">
    <source>
        <dbReference type="Proteomes" id="UP000191901"/>
    </source>
</evidence>
<dbReference type="SUPFAM" id="SSF54593">
    <property type="entry name" value="Glyoxalase/Bleomycin resistance protein/Dihydroxybiphenyl dioxygenase"/>
    <property type="match status" value="1"/>
</dbReference>
<dbReference type="InterPro" id="IPR053863">
    <property type="entry name" value="Glyoxy/Ble-like_N"/>
</dbReference>
<name>A0A1Z3HNR5_9CYAN</name>
<gene>
    <name evidence="2" type="ORF">XM38_028790</name>
</gene>
<keyword evidence="3" id="KW-1185">Reference proteome</keyword>
<organism evidence="2 3">
    <name type="scientific">Halomicronema hongdechloris C2206</name>
    <dbReference type="NCBI Taxonomy" id="1641165"/>
    <lineage>
        <taxon>Bacteria</taxon>
        <taxon>Bacillati</taxon>
        <taxon>Cyanobacteriota</taxon>
        <taxon>Cyanophyceae</taxon>
        <taxon>Nodosilineales</taxon>
        <taxon>Nodosilineaceae</taxon>
        <taxon>Halomicronema</taxon>
    </lineage>
</organism>
<dbReference type="AlphaFoldDB" id="A0A1Z3HNR5"/>
<sequence>MATNVSVNLPVKNLQKSVEFFTHLGFRFNPQFTD</sequence>
<evidence type="ECO:0000313" key="2">
    <source>
        <dbReference type="EMBL" id="ASC71925.1"/>
    </source>
</evidence>
<dbReference type="KEGG" id="hhg:XM38_028790"/>
<reference evidence="2 3" key="1">
    <citation type="journal article" date="2016" name="Biochim. Biophys. Acta">
        <title>Characterization of red-shifted phycobilisomes isolated from the chlorophyll f-containing cyanobacterium Halomicronema hongdechloris.</title>
        <authorList>
            <person name="Li Y."/>
            <person name="Lin Y."/>
            <person name="Garvey C.J."/>
            <person name="Birch D."/>
            <person name="Corkery R.W."/>
            <person name="Loughlin P.C."/>
            <person name="Scheer H."/>
            <person name="Willows R.D."/>
            <person name="Chen M."/>
        </authorList>
    </citation>
    <scope>NUCLEOTIDE SEQUENCE [LARGE SCALE GENOMIC DNA]</scope>
    <source>
        <strain evidence="2 3">C2206</strain>
    </source>
</reference>
<evidence type="ECO:0000259" key="1">
    <source>
        <dbReference type="Pfam" id="PF22677"/>
    </source>
</evidence>
<dbReference type="Proteomes" id="UP000191901">
    <property type="component" value="Chromosome"/>
</dbReference>
<dbReference type="EMBL" id="CP021983">
    <property type="protein sequence ID" value="ASC71925.1"/>
    <property type="molecule type" value="Genomic_DNA"/>
</dbReference>